<proteinExistence type="predicted"/>
<organism evidence="2 3">
    <name type="scientific">Diplocarpon coronariae</name>
    <dbReference type="NCBI Taxonomy" id="2795749"/>
    <lineage>
        <taxon>Eukaryota</taxon>
        <taxon>Fungi</taxon>
        <taxon>Dikarya</taxon>
        <taxon>Ascomycota</taxon>
        <taxon>Pezizomycotina</taxon>
        <taxon>Leotiomycetes</taxon>
        <taxon>Helotiales</taxon>
        <taxon>Drepanopezizaceae</taxon>
        <taxon>Diplocarpon</taxon>
    </lineage>
</organism>
<gene>
    <name evidence="2" type="ORF">B2J93_2637</name>
</gene>
<name>A0A218Z7Q2_9HELO</name>
<comment type="caution">
    <text evidence="2">The sequence shown here is derived from an EMBL/GenBank/DDBJ whole genome shotgun (WGS) entry which is preliminary data.</text>
</comment>
<sequence>MTQTVRLTTIHAASPPPSDINPAGATSFTVDTKTDGKAAEAGLADAAA</sequence>
<feature type="region of interest" description="Disordered" evidence="1">
    <location>
        <begin position="1"/>
        <end position="27"/>
    </location>
</feature>
<evidence type="ECO:0000313" key="3">
    <source>
        <dbReference type="Proteomes" id="UP000242519"/>
    </source>
</evidence>
<dbReference type="EMBL" id="MZNU01000166">
    <property type="protein sequence ID" value="OWP03792.1"/>
    <property type="molecule type" value="Genomic_DNA"/>
</dbReference>
<keyword evidence="3" id="KW-1185">Reference proteome</keyword>
<accession>A0A218Z7Q2</accession>
<dbReference type="Proteomes" id="UP000242519">
    <property type="component" value="Unassembled WGS sequence"/>
</dbReference>
<dbReference type="InParanoid" id="A0A218Z7Q2"/>
<evidence type="ECO:0000313" key="2">
    <source>
        <dbReference type="EMBL" id="OWP03792.1"/>
    </source>
</evidence>
<dbReference type="AlphaFoldDB" id="A0A218Z7Q2"/>
<protein>
    <submittedName>
        <fullName evidence="2">Uncharacterized protein</fullName>
    </submittedName>
</protein>
<evidence type="ECO:0000256" key="1">
    <source>
        <dbReference type="SAM" id="MobiDB-lite"/>
    </source>
</evidence>
<reference evidence="2 3" key="1">
    <citation type="submission" date="2017-04" db="EMBL/GenBank/DDBJ databases">
        <title>Draft genome sequence of Marssonina coronaria NL1: causal agent of apple blotch.</title>
        <authorList>
            <person name="Cheng Q."/>
        </authorList>
    </citation>
    <scope>NUCLEOTIDE SEQUENCE [LARGE SCALE GENOMIC DNA]</scope>
    <source>
        <strain evidence="2 3">NL1</strain>
    </source>
</reference>